<keyword evidence="1" id="KW-0378">Hydrolase</keyword>
<dbReference type="EMBL" id="BAAACF010000002">
    <property type="protein sequence ID" value="GAA0726594.1"/>
    <property type="molecule type" value="Genomic_DNA"/>
</dbReference>
<keyword evidence="1" id="KW-0645">Protease</keyword>
<proteinExistence type="predicted"/>
<dbReference type="GO" id="GO:0006508">
    <property type="term" value="P:proteolysis"/>
    <property type="evidence" value="ECO:0007669"/>
    <property type="project" value="UniProtKB-KW"/>
</dbReference>
<dbReference type="NCBIfam" id="TIGR02841">
    <property type="entry name" value="spore_YyaC"/>
    <property type="match status" value="1"/>
</dbReference>
<protein>
    <submittedName>
        <fullName evidence="1">Spore protease YyaC</fullName>
    </submittedName>
</protein>
<evidence type="ECO:0000313" key="2">
    <source>
        <dbReference type="Proteomes" id="UP001500339"/>
    </source>
</evidence>
<dbReference type="GO" id="GO:0008233">
    <property type="term" value="F:peptidase activity"/>
    <property type="evidence" value="ECO:0007669"/>
    <property type="project" value="UniProtKB-KW"/>
</dbReference>
<dbReference type="RefSeq" id="WP_343769887.1">
    <property type="nucleotide sequence ID" value="NZ_BAAACF010000002.1"/>
</dbReference>
<dbReference type="InterPro" id="IPR023430">
    <property type="entry name" value="Pept_HybD-like_dom_sf"/>
</dbReference>
<sequence length="188" mass="20658">MSERLLIDSKSNNSINILRDALSNYLKPIVQSKRPIILLCIGSDRSTGDSLGPLIGHKLRFLSRDNFFIYGNLESPVHAKNLCEIIKEIDIKHKNSYIIAIDACLGNVQNIGKICIEEKPMSPGSAVNKDLPTVGNLSITGIVNISGMLEFMVLQNTRLHVVMDLADTISSGIYHSIIKTIGGKKKTN</sequence>
<gene>
    <name evidence="1" type="primary">yyaC_1</name>
    <name evidence="1" type="ORF">GCM10008905_23360</name>
</gene>
<organism evidence="1 2">
    <name type="scientific">Clostridium malenominatum</name>
    <dbReference type="NCBI Taxonomy" id="1539"/>
    <lineage>
        <taxon>Bacteria</taxon>
        <taxon>Bacillati</taxon>
        <taxon>Bacillota</taxon>
        <taxon>Clostridia</taxon>
        <taxon>Eubacteriales</taxon>
        <taxon>Clostridiaceae</taxon>
        <taxon>Clostridium</taxon>
    </lineage>
</organism>
<dbReference type="Pfam" id="PF06866">
    <property type="entry name" value="DUF1256"/>
    <property type="match status" value="1"/>
</dbReference>
<dbReference type="Proteomes" id="UP001500339">
    <property type="component" value="Unassembled WGS sequence"/>
</dbReference>
<keyword evidence="2" id="KW-1185">Reference proteome</keyword>
<name>A0ABN1J2F1_9CLOT</name>
<comment type="caution">
    <text evidence="1">The sequence shown here is derived from an EMBL/GenBank/DDBJ whole genome shotgun (WGS) entry which is preliminary data.</text>
</comment>
<dbReference type="InterPro" id="IPR009665">
    <property type="entry name" value="YyaC"/>
</dbReference>
<accession>A0ABN1J2F1</accession>
<dbReference type="SUPFAM" id="SSF53163">
    <property type="entry name" value="HybD-like"/>
    <property type="match status" value="1"/>
</dbReference>
<reference evidence="1 2" key="1">
    <citation type="journal article" date="2019" name="Int. J. Syst. Evol. Microbiol.">
        <title>The Global Catalogue of Microorganisms (GCM) 10K type strain sequencing project: providing services to taxonomists for standard genome sequencing and annotation.</title>
        <authorList>
            <consortium name="The Broad Institute Genomics Platform"/>
            <consortium name="The Broad Institute Genome Sequencing Center for Infectious Disease"/>
            <person name="Wu L."/>
            <person name="Ma J."/>
        </authorList>
    </citation>
    <scope>NUCLEOTIDE SEQUENCE [LARGE SCALE GENOMIC DNA]</scope>
    <source>
        <strain evidence="1 2">JCM 1405</strain>
    </source>
</reference>
<evidence type="ECO:0000313" key="1">
    <source>
        <dbReference type="EMBL" id="GAA0726594.1"/>
    </source>
</evidence>